<dbReference type="Proteomes" id="UP000600139">
    <property type="component" value="Unassembled WGS sequence"/>
</dbReference>
<sequence>MKTLSLLLLGTVACSAQRYATDTQLANEAAVRAAADSGKAGTSGEGVTASAFRTALGLGGGQSPTWAGILNTPISGGTGSFTTLAAGGNTTLGASSANTITFTGRIASHVTPSSNNAYDLGTTGLRFKDAWLSGAVASATLGVSGASSLAGGITTPAATNLNITPGTTGFVDIMKPSQTGVRETVLRAKVSDGGNDAFAIYNGTIGDDRFVPAFGGAQFSTSASPAIIFKAVTDAANDTLTAPLMQFEAARTSSLVDPFNGTLSSIATRSLFRWLNGSVTVGEVSKDGQWALPSVSVSGTSTLGTTSVTSATFPPLESTRSTTSTTGIFGAMRLAISSTGDMTDGLGAQISFSGSDNGGSGFSWGAIGATRAGADNTGDLFFSTSSVGTAAEAMRVKANGNVLVGSATDAGTGKLQVSGAVAMTGGLRRGTTTFAARPSASSNPDLELIFTDALSPAVGSAVAGGGTKRVVAISNGTNYIITAIIIP</sequence>
<protein>
    <submittedName>
        <fullName evidence="2">Uncharacterized protein</fullName>
    </submittedName>
</protein>
<comment type="caution">
    <text evidence="2">The sequence shown here is derived from an EMBL/GenBank/DDBJ whole genome shotgun (WGS) entry which is preliminary data.</text>
</comment>
<feature type="chain" id="PRO_5038038856" evidence="1">
    <location>
        <begin position="21"/>
        <end position="487"/>
    </location>
</feature>
<feature type="signal peptide" evidence="1">
    <location>
        <begin position="1"/>
        <end position="20"/>
    </location>
</feature>
<gene>
    <name evidence="2" type="ORF">JIN84_06020</name>
</gene>
<evidence type="ECO:0000313" key="3">
    <source>
        <dbReference type="Proteomes" id="UP000600139"/>
    </source>
</evidence>
<reference evidence="2" key="1">
    <citation type="submission" date="2021-01" db="EMBL/GenBank/DDBJ databases">
        <title>Modified the classification status of verrucomicrobia.</title>
        <authorList>
            <person name="Feng X."/>
        </authorList>
    </citation>
    <scope>NUCLEOTIDE SEQUENCE</scope>
    <source>
        <strain evidence="2">JCM 18052</strain>
    </source>
</reference>
<dbReference type="EMBL" id="JAENIK010000005">
    <property type="protein sequence ID" value="MBK1815159.1"/>
    <property type="molecule type" value="Genomic_DNA"/>
</dbReference>
<organism evidence="2 3">
    <name type="scientific">Luteolibacter yonseiensis</name>
    <dbReference type="NCBI Taxonomy" id="1144680"/>
    <lineage>
        <taxon>Bacteria</taxon>
        <taxon>Pseudomonadati</taxon>
        <taxon>Verrucomicrobiota</taxon>
        <taxon>Verrucomicrobiia</taxon>
        <taxon>Verrucomicrobiales</taxon>
        <taxon>Verrucomicrobiaceae</taxon>
        <taxon>Luteolibacter</taxon>
    </lineage>
</organism>
<dbReference type="AlphaFoldDB" id="A0A934R1N6"/>
<name>A0A934R1N6_9BACT</name>
<accession>A0A934R1N6</accession>
<evidence type="ECO:0000313" key="2">
    <source>
        <dbReference type="EMBL" id="MBK1815159.1"/>
    </source>
</evidence>
<evidence type="ECO:0000256" key="1">
    <source>
        <dbReference type="SAM" id="SignalP"/>
    </source>
</evidence>
<proteinExistence type="predicted"/>
<keyword evidence="1" id="KW-0732">Signal</keyword>
<dbReference type="RefSeq" id="WP_200350129.1">
    <property type="nucleotide sequence ID" value="NZ_BAABHZ010000005.1"/>
</dbReference>
<keyword evidence="3" id="KW-1185">Reference proteome</keyword>